<feature type="region of interest" description="Disordered" evidence="1">
    <location>
        <begin position="61"/>
        <end position="80"/>
    </location>
</feature>
<dbReference type="InParanoid" id="A0A1E7F0Y1"/>
<dbReference type="EMBL" id="KV784367">
    <property type="protein sequence ID" value="OEU11463.1"/>
    <property type="molecule type" value="Genomic_DNA"/>
</dbReference>
<dbReference type="AlphaFoldDB" id="A0A1E7F0Y1"/>
<dbReference type="OrthoDB" id="411235at2759"/>
<gene>
    <name evidence="2" type="ORF">FRACYDRAFT_192355</name>
</gene>
<proteinExistence type="predicted"/>
<dbReference type="KEGG" id="fcy:FRACYDRAFT_192355"/>
<evidence type="ECO:0000256" key="1">
    <source>
        <dbReference type="SAM" id="MobiDB-lite"/>
    </source>
</evidence>
<accession>A0A1E7F0Y1</accession>
<feature type="compositionally biased region" description="Low complexity" evidence="1">
    <location>
        <begin position="61"/>
        <end position="76"/>
    </location>
</feature>
<dbReference type="Pfam" id="PF22086">
    <property type="entry name" value="DUF6940"/>
    <property type="match status" value="2"/>
</dbReference>
<keyword evidence="3" id="KW-1185">Reference proteome</keyword>
<evidence type="ECO:0000313" key="2">
    <source>
        <dbReference type="EMBL" id="OEU11463.1"/>
    </source>
</evidence>
<dbReference type="Proteomes" id="UP000095751">
    <property type="component" value="Unassembled WGS sequence"/>
</dbReference>
<evidence type="ECO:0000313" key="3">
    <source>
        <dbReference type="Proteomes" id="UP000095751"/>
    </source>
</evidence>
<feature type="non-terminal residue" evidence="2">
    <location>
        <position position="1"/>
    </location>
</feature>
<reference evidence="2 3" key="1">
    <citation type="submission" date="2016-09" db="EMBL/GenBank/DDBJ databases">
        <title>Extensive genetic diversity and differential bi-allelic expression allows diatom success in the polar Southern Ocean.</title>
        <authorList>
            <consortium name="DOE Joint Genome Institute"/>
            <person name="Mock T."/>
            <person name="Otillar R.P."/>
            <person name="Strauss J."/>
            <person name="Dupont C."/>
            <person name="Frickenhaus S."/>
            <person name="Maumus F."/>
            <person name="Mcmullan M."/>
            <person name="Sanges R."/>
            <person name="Schmutz J."/>
            <person name="Toseland A."/>
            <person name="Valas R."/>
            <person name="Veluchamy A."/>
            <person name="Ward B.J."/>
            <person name="Allen A."/>
            <person name="Barry K."/>
            <person name="Falciatore A."/>
            <person name="Ferrante M."/>
            <person name="Fortunato A.E."/>
            <person name="Gloeckner G."/>
            <person name="Gruber A."/>
            <person name="Hipkin R."/>
            <person name="Janech M."/>
            <person name="Kroth P."/>
            <person name="Leese F."/>
            <person name="Lindquist E."/>
            <person name="Lyon B.R."/>
            <person name="Martin J."/>
            <person name="Mayer C."/>
            <person name="Parker M."/>
            <person name="Quesneville H."/>
            <person name="Raymond J."/>
            <person name="Uhlig C."/>
            <person name="Valentin K.U."/>
            <person name="Worden A.Z."/>
            <person name="Armbrust E.V."/>
            <person name="Bowler C."/>
            <person name="Green B."/>
            <person name="Moulton V."/>
            <person name="Van Oosterhout C."/>
            <person name="Grigoriev I."/>
        </authorList>
    </citation>
    <scope>NUCLEOTIDE SEQUENCE [LARGE SCALE GENOMIC DNA]</scope>
    <source>
        <strain evidence="2 3">CCMP1102</strain>
    </source>
</reference>
<organism evidence="2 3">
    <name type="scientific">Fragilariopsis cylindrus CCMP1102</name>
    <dbReference type="NCBI Taxonomy" id="635003"/>
    <lineage>
        <taxon>Eukaryota</taxon>
        <taxon>Sar</taxon>
        <taxon>Stramenopiles</taxon>
        <taxon>Ochrophyta</taxon>
        <taxon>Bacillariophyta</taxon>
        <taxon>Bacillariophyceae</taxon>
        <taxon>Bacillariophycidae</taxon>
        <taxon>Bacillariales</taxon>
        <taxon>Bacillariaceae</taxon>
        <taxon>Fragilariopsis</taxon>
    </lineage>
</organism>
<protein>
    <submittedName>
        <fullName evidence="2">Uncharacterized protein</fullName>
    </submittedName>
</protein>
<sequence length="193" mass="21843">NSKFQAYRFETPGPLSSETVSSTPFEFVLVEDTYLASFASRQDPTAFAEYLSPSSSCTYSNINDNNDNNKQQQQQQHPPAGCVFKNLGGDAILVAPNNWSSSSKLEPSSSTSSYCAHLANFIREASEEQIIQMWRLVAETLQERLLLDETSTNTIPIWFSTAGTGVAWLHFRLDNRPKYYLYRPFKMFSPNKE</sequence>
<dbReference type="InterPro" id="IPR054220">
    <property type="entry name" value="DUF6940"/>
</dbReference>
<name>A0A1E7F0Y1_9STRA</name>